<feature type="coiled-coil region" evidence="1">
    <location>
        <begin position="276"/>
        <end position="303"/>
    </location>
</feature>
<dbReference type="Pfam" id="PF07728">
    <property type="entry name" value="AAA_5"/>
    <property type="match status" value="1"/>
</dbReference>
<evidence type="ECO:0000256" key="2">
    <source>
        <dbReference type="SAM" id="MobiDB-lite"/>
    </source>
</evidence>
<name>E2Q893_STRCL</name>
<dbReference type="OrthoDB" id="9783370at2"/>
<dbReference type="KEGG" id="sclf:BB341_26045"/>
<dbReference type="Gene3D" id="3.40.50.300">
    <property type="entry name" value="P-loop containing nucleotide triphosphate hydrolases"/>
    <property type="match status" value="1"/>
</dbReference>
<dbReference type="GO" id="GO:0016887">
    <property type="term" value="F:ATP hydrolysis activity"/>
    <property type="evidence" value="ECO:0007669"/>
    <property type="project" value="InterPro"/>
</dbReference>
<proteinExistence type="predicted"/>
<dbReference type="RefSeq" id="WP_003959456.1">
    <property type="nucleotide sequence ID" value="NZ_CM000913.1"/>
</dbReference>
<dbReference type="AlphaFoldDB" id="E2Q893"/>
<dbReference type="InterPro" id="IPR003593">
    <property type="entry name" value="AAA+_ATPase"/>
</dbReference>
<dbReference type="SMART" id="SM00382">
    <property type="entry name" value="AAA"/>
    <property type="match status" value="1"/>
</dbReference>
<dbReference type="PANTHER" id="PTHR42759:SF1">
    <property type="entry name" value="MAGNESIUM-CHELATASE SUBUNIT CHLD"/>
    <property type="match status" value="1"/>
</dbReference>
<dbReference type="InterPro" id="IPR027417">
    <property type="entry name" value="P-loop_NTPase"/>
</dbReference>
<feature type="domain" description="AAA+ ATPase" evidence="3">
    <location>
        <begin position="66"/>
        <end position="254"/>
    </location>
</feature>
<dbReference type="EMBL" id="CM000913">
    <property type="protein sequence ID" value="EFG05425.1"/>
    <property type="molecule type" value="Genomic_DNA"/>
</dbReference>
<evidence type="ECO:0000259" key="3">
    <source>
        <dbReference type="SMART" id="SM00382"/>
    </source>
</evidence>
<dbReference type="GO" id="GO:0005524">
    <property type="term" value="F:ATP binding"/>
    <property type="evidence" value="ECO:0007669"/>
    <property type="project" value="InterPro"/>
</dbReference>
<dbReference type="InterPro" id="IPR050764">
    <property type="entry name" value="CbbQ/NirQ/NorQ/GpvN"/>
</dbReference>
<dbReference type="eggNOG" id="COG0714">
    <property type="taxonomic scope" value="Bacteria"/>
</dbReference>
<sequence>MDAPAAVDRSPEPGGPRDPDRHTGTPTGTGTDGGLPGPLHSPDSRDGQVYIMPPDVALAVEVALATGRPLLLRGEPGSGKSSLAAYVARERGWRYYEHVVTSRSQADDLLWTYDHVRRLSDAQVRAAGTELDDQRYVTPGPLWWAFDPRSARGGGGGRPERPDAWAEINAERTGPHSVVLVDEIDKADPDLPNSLLVPLGSHRFTVAETGETVRKQETAGDAEPLRHLVIITTNEERELPQAFLRRCVIASLPEPDAGRLVEIAEAHFRSDYGEFSAADEELARELAAEIERAREEARAQAIRPPSTAEFLDALRACRSLGIDVADGRWPLLKSLTLLKPQQPGG</sequence>
<dbReference type="STRING" id="1901.BB341_26045"/>
<evidence type="ECO:0000313" key="5">
    <source>
        <dbReference type="Proteomes" id="UP000002357"/>
    </source>
</evidence>
<dbReference type="Proteomes" id="UP000002357">
    <property type="component" value="Chromosome"/>
</dbReference>
<evidence type="ECO:0000256" key="1">
    <source>
        <dbReference type="SAM" id="Coils"/>
    </source>
</evidence>
<evidence type="ECO:0000313" key="4">
    <source>
        <dbReference type="EMBL" id="EFG05425.1"/>
    </source>
</evidence>
<protein>
    <submittedName>
        <fullName evidence="4">ATPase associated with various cellular activities</fullName>
    </submittedName>
</protein>
<feature type="region of interest" description="Disordered" evidence="2">
    <location>
        <begin position="1"/>
        <end position="47"/>
    </location>
</feature>
<reference evidence="4 5" key="1">
    <citation type="journal article" date="2010" name="Genome Biol. Evol.">
        <title>The sequence of a 1.8-mb bacterial linear plasmid reveals a rich evolutionary reservoir of secondary metabolic pathways.</title>
        <authorList>
            <person name="Medema M.H."/>
            <person name="Trefzer A."/>
            <person name="Kovalchuk A."/>
            <person name="van den Berg M."/>
            <person name="Mueller U."/>
            <person name="Heijne W."/>
            <person name="Wu L."/>
            <person name="Alam M.T."/>
            <person name="Ronning C.M."/>
            <person name="Nierman W.C."/>
            <person name="Bovenberg R.A.L."/>
            <person name="Breitling R."/>
            <person name="Takano E."/>
        </authorList>
    </citation>
    <scope>NUCLEOTIDE SEQUENCE [LARGE SCALE GENOMIC DNA]</scope>
    <source>
        <strain evidence="5">ATCC 27064 / DSM 738 / JCM 4710 / NBRC 13307 / NCIMB 12785 / NRRL 3585 / VKM Ac-602</strain>
    </source>
</reference>
<gene>
    <name evidence="4" type="ORF">SCLAV_0349</name>
</gene>
<keyword evidence="1" id="KW-0175">Coiled coil</keyword>
<dbReference type="SUPFAM" id="SSF52540">
    <property type="entry name" value="P-loop containing nucleoside triphosphate hydrolases"/>
    <property type="match status" value="1"/>
</dbReference>
<keyword evidence="5" id="KW-1185">Reference proteome</keyword>
<dbReference type="PANTHER" id="PTHR42759">
    <property type="entry name" value="MOXR FAMILY PROTEIN"/>
    <property type="match status" value="1"/>
</dbReference>
<dbReference type="InterPro" id="IPR011704">
    <property type="entry name" value="ATPase_dyneun-rel_AAA"/>
</dbReference>
<organism evidence="4 5">
    <name type="scientific">Streptomyces clavuligerus</name>
    <dbReference type="NCBI Taxonomy" id="1901"/>
    <lineage>
        <taxon>Bacteria</taxon>
        <taxon>Bacillati</taxon>
        <taxon>Actinomycetota</taxon>
        <taxon>Actinomycetes</taxon>
        <taxon>Kitasatosporales</taxon>
        <taxon>Streptomycetaceae</taxon>
        <taxon>Streptomyces</taxon>
    </lineage>
</organism>
<accession>E2Q893</accession>
<dbReference type="GeneID" id="93732950"/>
<feature type="compositionally biased region" description="Basic and acidic residues" evidence="2">
    <location>
        <begin position="9"/>
        <end position="23"/>
    </location>
</feature>